<dbReference type="Pfam" id="PF17930">
    <property type="entry name" value="LpxI_N"/>
    <property type="match status" value="1"/>
</dbReference>
<dbReference type="Pfam" id="PF06230">
    <property type="entry name" value="LpxI_C"/>
    <property type="match status" value="1"/>
</dbReference>
<proteinExistence type="predicted"/>
<dbReference type="PANTHER" id="PTHR39962">
    <property type="entry name" value="BLL4848 PROTEIN"/>
    <property type="match status" value="1"/>
</dbReference>
<dbReference type="STRING" id="1156395.DBT_1700"/>
<dbReference type="InterPro" id="IPR043167">
    <property type="entry name" value="LpxI_C_sf"/>
</dbReference>
<organism evidence="3 4">
    <name type="scientific">Dissulfuribacter thermophilus</name>
    <dbReference type="NCBI Taxonomy" id="1156395"/>
    <lineage>
        <taxon>Bacteria</taxon>
        <taxon>Pseudomonadati</taxon>
        <taxon>Thermodesulfobacteriota</taxon>
        <taxon>Dissulfuribacteria</taxon>
        <taxon>Dissulfuribacterales</taxon>
        <taxon>Dissulfuribacteraceae</taxon>
        <taxon>Dissulfuribacter</taxon>
    </lineage>
</organism>
<dbReference type="AlphaFoldDB" id="A0A1B9F508"/>
<dbReference type="InterPro" id="IPR010415">
    <property type="entry name" value="LpxI_C"/>
</dbReference>
<dbReference type="Proteomes" id="UP000093080">
    <property type="component" value="Unassembled WGS sequence"/>
</dbReference>
<reference evidence="3 4" key="1">
    <citation type="submission" date="2016-06" db="EMBL/GenBank/DDBJ databases">
        <title>Respiratory ammonification of nitrate coupled to the oxidation of elemental sulfur in deep-sea autotrophic thermophilic bacteria.</title>
        <authorList>
            <person name="Slobodkina G.B."/>
            <person name="Mardanov A.V."/>
            <person name="Ravin N.V."/>
            <person name="Frolova A.A."/>
            <person name="Viryasiv M.B."/>
            <person name="Chernyh N.A."/>
            <person name="Bonch-Osmolovskaya E.A."/>
            <person name="Slobodkin A.I."/>
        </authorList>
    </citation>
    <scope>NUCLEOTIDE SEQUENCE [LARGE SCALE GENOMIC DNA]</scope>
    <source>
        <strain evidence="3 4">S69</strain>
    </source>
</reference>
<evidence type="ECO:0000259" key="2">
    <source>
        <dbReference type="Pfam" id="PF17930"/>
    </source>
</evidence>
<gene>
    <name evidence="3" type="ORF">DBT_1700</name>
</gene>
<feature type="domain" description="LpxI N-terminal" evidence="2">
    <location>
        <begin position="13"/>
        <end position="140"/>
    </location>
</feature>
<dbReference type="EMBL" id="MAGO01000008">
    <property type="protein sequence ID" value="OCC14905.1"/>
    <property type="molecule type" value="Genomic_DNA"/>
</dbReference>
<dbReference type="InterPro" id="IPR053174">
    <property type="entry name" value="LpxI"/>
</dbReference>
<dbReference type="InterPro" id="IPR041255">
    <property type="entry name" value="LpxI_N"/>
</dbReference>
<name>A0A1B9F508_9BACT</name>
<sequence length="277" mass="30484">MKRRMDANQEPFGIVAGGGNFPILCAKSAREANKLVIAIAHKGETSQEIEKHAHVTKWVHLGQLGKIIKTLKKNGCKKALFAGTITKKRMFYDVRPDIRALNLWRKIGSRLDDSILRAVSGELEKEGIEIVPSTYFLEDLYTPKGILTKRRPTKDEEEDIKFGYAIQKKIGALDIGQTIVVKDRTVVAVEAMEGTDETIARGGRLTGQGAVVVKVAKPDQDLRFDVPSAGLGTIRQMIEAKARVLALEAGKSLFFDREKAIELADQHGIAIVGIDPT</sequence>
<feature type="domain" description="LpxI C-terminal" evidence="1">
    <location>
        <begin position="143"/>
        <end position="272"/>
    </location>
</feature>
<protein>
    <submittedName>
        <fullName evidence="3">UDP-2,3-diacylglucosamine pyrophosphatase</fullName>
    </submittedName>
</protein>
<comment type="caution">
    <text evidence="3">The sequence shown here is derived from an EMBL/GenBank/DDBJ whole genome shotgun (WGS) entry which is preliminary data.</text>
</comment>
<dbReference type="Gene3D" id="3.40.140.80">
    <property type="match status" value="1"/>
</dbReference>
<dbReference type="Gene3D" id="3.40.50.20">
    <property type="match status" value="1"/>
</dbReference>
<accession>A0A1B9F508</accession>
<evidence type="ECO:0000259" key="1">
    <source>
        <dbReference type="Pfam" id="PF06230"/>
    </source>
</evidence>
<evidence type="ECO:0000313" key="3">
    <source>
        <dbReference type="EMBL" id="OCC14905.1"/>
    </source>
</evidence>
<evidence type="ECO:0000313" key="4">
    <source>
        <dbReference type="Proteomes" id="UP000093080"/>
    </source>
</evidence>
<keyword evidence="4" id="KW-1185">Reference proteome</keyword>
<dbReference type="PANTHER" id="PTHR39962:SF1">
    <property type="entry name" value="LPXI FAMILY PROTEIN"/>
    <property type="match status" value="1"/>
</dbReference>